<sequence>MKPTESKTDSSITAVNRTGEALGSPEEFMAELRDLARETAPRLFALCEEFGDRHDAQVEYWGMAFDD</sequence>
<organism evidence="2 3">
    <name type="scientific">Saccharopolyspora shandongensis</name>
    <dbReference type="NCBI Taxonomy" id="418495"/>
    <lineage>
        <taxon>Bacteria</taxon>
        <taxon>Bacillati</taxon>
        <taxon>Actinomycetota</taxon>
        <taxon>Actinomycetes</taxon>
        <taxon>Pseudonocardiales</taxon>
        <taxon>Pseudonocardiaceae</taxon>
        <taxon>Saccharopolyspora</taxon>
    </lineage>
</organism>
<accession>A0A1H3ANH9</accession>
<evidence type="ECO:0000256" key="1">
    <source>
        <dbReference type="SAM" id="MobiDB-lite"/>
    </source>
</evidence>
<name>A0A1H3ANH9_9PSEU</name>
<gene>
    <name evidence="2" type="ORF">SAMN05216215_1009202</name>
</gene>
<reference evidence="3" key="1">
    <citation type="submission" date="2016-10" db="EMBL/GenBank/DDBJ databases">
        <authorList>
            <person name="Varghese N."/>
            <person name="Submissions S."/>
        </authorList>
    </citation>
    <scope>NUCLEOTIDE SEQUENCE [LARGE SCALE GENOMIC DNA]</scope>
    <source>
        <strain evidence="3">CGMCC 4.3530</strain>
    </source>
</reference>
<evidence type="ECO:0000313" key="3">
    <source>
        <dbReference type="Proteomes" id="UP000199529"/>
    </source>
</evidence>
<feature type="region of interest" description="Disordered" evidence="1">
    <location>
        <begin position="1"/>
        <end position="25"/>
    </location>
</feature>
<proteinExistence type="predicted"/>
<evidence type="ECO:0000313" key="2">
    <source>
        <dbReference type="EMBL" id="SDX31236.1"/>
    </source>
</evidence>
<dbReference type="EMBL" id="FNOK01000009">
    <property type="protein sequence ID" value="SDX31236.1"/>
    <property type="molecule type" value="Genomic_DNA"/>
</dbReference>
<protein>
    <submittedName>
        <fullName evidence="2">Uncharacterized protein</fullName>
    </submittedName>
</protein>
<dbReference type="AlphaFoldDB" id="A0A1H3ANH9"/>
<dbReference type="Proteomes" id="UP000199529">
    <property type="component" value="Unassembled WGS sequence"/>
</dbReference>
<keyword evidence="3" id="KW-1185">Reference proteome</keyword>